<organism evidence="1 2">
    <name type="scientific">Mesorhizobium cantuariense</name>
    <dbReference type="NCBI Taxonomy" id="1300275"/>
    <lineage>
        <taxon>Bacteria</taxon>
        <taxon>Pseudomonadati</taxon>
        <taxon>Pseudomonadota</taxon>
        <taxon>Alphaproteobacteria</taxon>
        <taxon>Hyphomicrobiales</taxon>
        <taxon>Phyllobacteriaceae</taxon>
        <taxon>Mesorhizobium</taxon>
    </lineage>
</organism>
<dbReference type="RefSeq" id="WP_378984619.1">
    <property type="nucleotide sequence ID" value="NZ_JBHRVD010000001.1"/>
</dbReference>
<evidence type="ECO:0000313" key="1">
    <source>
        <dbReference type="EMBL" id="MFC3326070.1"/>
    </source>
</evidence>
<evidence type="ECO:0000313" key="2">
    <source>
        <dbReference type="Proteomes" id="UP001595648"/>
    </source>
</evidence>
<accession>A0ABV7MVZ5</accession>
<comment type="caution">
    <text evidence="1">The sequence shown here is derived from an EMBL/GenBank/DDBJ whole genome shotgun (WGS) entry which is preliminary data.</text>
</comment>
<sequence>MNRNARRAARAQARTRAVDHITAVHEAGHAVGRLLTAEEMGFPFDQAVHSIEIGTGPSWRSADGRAVLNSQAICYGPAVSLDLQVAYRQAYPGREVISADELNARLLDVGTTEQRAVSARAKMIITAMGAAAEARLSGASWDEVFFSEACFADRMDFNRAARLHGLGDGHIVDALQDVGSKVVELVWRADVWSSIGAIAAAAMKGSLSGKQVAMLAVPCLAGRAYEQHLAMDA</sequence>
<keyword evidence="2" id="KW-1185">Reference proteome</keyword>
<proteinExistence type="predicted"/>
<reference evidence="2" key="1">
    <citation type="journal article" date="2019" name="Int. J. Syst. Evol. Microbiol.">
        <title>The Global Catalogue of Microorganisms (GCM) 10K type strain sequencing project: providing services to taxonomists for standard genome sequencing and annotation.</title>
        <authorList>
            <consortium name="The Broad Institute Genomics Platform"/>
            <consortium name="The Broad Institute Genome Sequencing Center for Infectious Disease"/>
            <person name="Wu L."/>
            <person name="Ma J."/>
        </authorList>
    </citation>
    <scope>NUCLEOTIDE SEQUENCE [LARGE SCALE GENOMIC DNA]</scope>
    <source>
        <strain evidence="2">ICMP 19515</strain>
    </source>
</reference>
<gene>
    <name evidence="1" type="ORF">ACFOJ9_30565</name>
</gene>
<dbReference type="EMBL" id="JBHRVD010000001">
    <property type="protein sequence ID" value="MFC3326070.1"/>
    <property type="molecule type" value="Genomic_DNA"/>
</dbReference>
<name>A0ABV7MVZ5_9HYPH</name>
<evidence type="ECO:0008006" key="3">
    <source>
        <dbReference type="Google" id="ProtNLM"/>
    </source>
</evidence>
<protein>
    <recommendedName>
        <fullName evidence="3">Peptidase M41 domain-containing protein</fullName>
    </recommendedName>
</protein>
<dbReference type="Proteomes" id="UP001595648">
    <property type="component" value="Unassembled WGS sequence"/>
</dbReference>